<evidence type="ECO:0000313" key="2">
    <source>
        <dbReference type="EMBL" id="UTV26417.1"/>
    </source>
</evidence>
<sequence length="106" mass="12211">MNQQIKTAQEIEQFWQSVETKAKAIRLRLKAAYSPDSYIQNEHHSAVYSLQSLLQEQGEDRRNSLNDNEKLSSHAYSPDTSKRPQDHQPDNHVPLQEHHPGIQPGN</sequence>
<dbReference type="Proteomes" id="UP001057998">
    <property type="component" value="Chromosome 1"/>
</dbReference>
<feature type="compositionally biased region" description="Basic and acidic residues" evidence="1">
    <location>
        <begin position="58"/>
        <end position="72"/>
    </location>
</feature>
<reference evidence="2" key="1">
    <citation type="submission" date="2022-07" db="EMBL/GenBank/DDBJ databases">
        <title>Genome sequencing of Photobacterium atrarenae GJH2-4.</title>
        <authorList>
            <person name="Park S.-J."/>
        </authorList>
    </citation>
    <scope>NUCLEOTIDE SEQUENCE</scope>
    <source>
        <strain evidence="2">GJH2-4</strain>
    </source>
</reference>
<keyword evidence="3" id="KW-1185">Reference proteome</keyword>
<proteinExistence type="predicted"/>
<feature type="compositionally biased region" description="Basic and acidic residues" evidence="1">
    <location>
        <begin position="80"/>
        <end position="100"/>
    </location>
</feature>
<feature type="region of interest" description="Disordered" evidence="1">
    <location>
        <begin position="57"/>
        <end position="106"/>
    </location>
</feature>
<dbReference type="RefSeq" id="WP_255387629.1">
    <property type="nucleotide sequence ID" value="NZ_CP101508.1"/>
</dbReference>
<evidence type="ECO:0000256" key="1">
    <source>
        <dbReference type="SAM" id="MobiDB-lite"/>
    </source>
</evidence>
<protein>
    <submittedName>
        <fullName evidence="2">Uncharacterized protein</fullName>
    </submittedName>
</protein>
<dbReference type="EMBL" id="CP101508">
    <property type="protein sequence ID" value="UTV26417.1"/>
    <property type="molecule type" value="Genomic_DNA"/>
</dbReference>
<accession>A0ABY5GB89</accession>
<organism evidence="2 3">
    <name type="scientific">Photobacterium atrarenae</name>
    <dbReference type="NCBI Taxonomy" id="865757"/>
    <lineage>
        <taxon>Bacteria</taxon>
        <taxon>Pseudomonadati</taxon>
        <taxon>Pseudomonadota</taxon>
        <taxon>Gammaproteobacteria</taxon>
        <taxon>Vibrionales</taxon>
        <taxon>Vibrionaceae</taxon>
        <taxon>Photobacterium</taxon>
    </lineage>
</organism>
<evidence type="ECO:0000313" key="3">
    <source>
        <dbReference type="Proteomes" id="UP001057998"/>
    </source>
</evidence>
<gene>
    <name evidence="2" type="ORF">NNL38_08480</name>
</gene>
<name>A0ABY5GB89_9GAMM</name>